<dbReference type="Pfam" id="PF25593">
    <property type="entry name" value="GldD_lipo"/>
    <property type="match status" value="1"/>
</dbReference>
<keyword evidence="2" id="KW-1185">Reference proteome</keyword>
<evidence type="ECO:0000313" key="2">
    <source>
        <dbReference type="Proteomes" id="UP000247973"/>
    </source>
</evidence>
<dbReference type="PROSITE" id="PS51257">
    <property type="entry name" value="PROKAR_LIPOPROTEIN"/>
    <property type="match status" value="1"/>
</dbReference>
<comment type="caution">
    <text evidence="1">The sequence shown here is derived from an EMBL/GenBank/DDBJ whole genome shotgun (WGS) entry which is preliminary data.</text>
</comment>
<organism evidence="1 2">
    <name type="scientific">Dysgonomonas alginatilytica</name>
    <dbReference type="NCBI Taxonomy" id="1605892"/>
    <lineage>
        <taxon>Bacteria</taxon>
        <taxon>Pseudomonadati</taxon>
        <taxon>Bacteroidota</taxon>
        <taxon>Bacteroidia</taxon>
        <taxon>Bacteroidales</taxon>
        <taxon>Dysgonomonadaceae</taxon>
        <taxon>Dysgonomonas</taxon>
    </lineage>
</organism>
<dbReference type="RefSeq" id="WP_110310848.1">
    <property type="nucleotide sequence ID" value="NZ_QICL01000013.1"/>
</dbReference>
<dbReference type="AlphaFoldDB" id="A0A2V3PNK7"/>
<dbReference type="Proteomes" id="UP000247973">
    <property type="component" value="Unassembled WGS sequence"/>
</dbReference>
<proteinExistence type="predicted"/>
<accession>A0A2V3PNK7</accession>
<evidence type="ECO:0000313" key="1">
    <source>
        <dbReference type="EMBL" id="PXV63518.1"/>
    </source>
</evidence>
<dbReference type="EMBL" id="QICL01000013">
    <property type="protein sequence ID" value="PXV63518.1"/>
    <property type="molecule type" value="Genomic_DNA"/>
</dbReference>
<name>A0A2V3PNK7_9BACT</name>
<keyword evidence="1" id="KW-0449">Lipoprotein</keyword>
<dbReference type="OrthoDB" id="679501at2"/>
<protein>
    <submittedName>
        <fullName evidence="1">Gliding motility-associated lipoprotein GldD</fullName>
    </submittedName>
</protein>
<dbReference type="InterPro" id="IPR019850">
    <property type="entry name" value="GldD-like"/>
</dbReference>
<gene>
    <name evidence="1" type="ORF">CLV62_1135</name>
</gene>
<sequence>MTLVKNPYKYFILITLYLLLFSTGCNEYTPKPKGYNRIDNIESGYIEYNFQKFSFKYSDAVRIDTLQSKEKGEVWFNIVYPQYNAIVYCTYLPISKVTLPKILEDSHRLAYNHALKADAIDQLIYKNEDLNVSGTLYYIAGNVATPAQFYLTDSISHFFRGSFYYNEKADMDSVAPITDFVIKDIQEMINTFSWNNK</sequence>
<reference evidence="1 2" key="1">
    <citation type="submission" date="2018-03" db="EMBL/GenBank/DDBJ databases">
        <title>Genomic Encyclopedia of Archaeal and Bacterial Type Strains, Phase II (KMG-II): from individual species to whole genera.</title>
        <authorList>
            <person name="Goeker M."/>
        </authorList>
    </citation>
    <scope>NUCLEOTIDE SEQUENCE [LARGE SCALE GENOMIC DNA]</scope>
    <source>
        <strain evidence="1 2">DSM 100214</strain>
    </source>
</reference>